<dbReference type="Proteomes" id="UP000772434">
    <property type="component" value="Unassembled WGS sequence"/>
</dbReference>
<feature type="transmembrane region" description="Helical" evidence="1">
    <location>
        <begin position="21"/>
        <end position="40"/>
    </location>
</feature>
<proteinExistence type="predicted"/>
<dbReference type="PANTHER" id="PTHR35043:SF7">
    <property type="entry name" value="TRANSCRIPTION FACTOR DOMAIN-CONTAINING PROTEIN"/>
    <property type="match status" value="1"/>
</dbReference>
<accession>A0A9P5Q0J7</accession>
<evidence type="ECO:0000313" key="3">
    <source>
        <dbReference type="Proteomes" id="UP000772434"/>
    </source>
</evidence>
<feature type="transmembrane region" description="Helical" evidence="1">
    <location>
        <begin position="60"/>
        <end position="78"/>
    </location>
</feature>
<reference evidence="2" key="1">
    <citation type="submission" date="2020-11" db="EMBL/GenBank/DDBJ databases">
        <authorList>
            <consortium name="DOE Joint Genome Institute"/>
            <person name="Ahrendt S."/>
            <person name="Riley R."/>
            <person name="Andreopoulos W."/>
            <person name="Labutti K."/>
            <person name="Pangilinan J."/>
            <person name="Ruiz-Duenas F.J."/>
            <person name="Barrasa J.M."/>
            <person name="Sanchez-Garcia M."/>
            <person name="Camarero S."/>
            <person name="Miyauchi S."/>
            <person name="Serrano A."/>
            <person name="Linde D."/>
            <person name="Babiker R."/>
            <person name="Drula E."/>
            <person name="Ayuso-Fernandez I."/>
            <person name="Pacheco R."/>
            <person name="Padilla G."/>
            <person name="Ferreira P."/>
            <person name="Barriuso J."/>
            <person name="Kellner H."/>
            <person name="Castanera R."/>
            <person name="Alfaro M."/>
            <person name="Ramirez L."/>
            <person name="Pisabarro A.G."/>
            <person name="Kuo A."/>
            <person name="Tritt A."/>
            <person name="Lipzen A."/>
            <person name="He G."/>
            <person name="Yan M."/>
            <person name="Ng V."/>
            <person name="Cullen D."/>
            <person name="Martin F."/>
            <person name="Rosso M.-N."/>
            <person name="Henrissat B."/>
            <person name="Hibbett D."/>
            <person name="Martinez A.T."/>
            <person name="Grigoriev I.V."/>
        </authorList>
    </citation>
    <scope>NUCLEOTIDE SEQUENCE</scope>
    <source>
        <strain evidence="2">AH 40177</strain>
    </source>
</reference>
<feature type="transmembrane region" description="Helical" evidence="1">
    <location>
        <begin position="181"/>
        <end position="200"/>
    </location>
</feature>
<gene>
    <name evidence="2" type="ORF">BDP27DRAFT_1488895</name>
</gene>
<evidence type="ECO:0000256" key="1">
    <source>
        <dbReference type="SAM" id="Phobius"/>
    </source>
</evidence>
<feature type="non-terminal residue" evidence="2">
    <location>
        <position position="208"/>
    </location>
</feature>
<keyword evidence="1" id="KW-0472">Membrane</keyword>
<dbReference type="PANTHER" id="PTHR35043">
    <property type="entry name" value="TRANSCRIPTION FACTOR DOMAIN-CONTAINING PROTEIN"/>
    <property type="match status" value="1"/>
</dbReference>
<organism evidence="2 3">
    <name type="scientific">Rhodocollybia butyracea</name>
    <dbReference type="NCBI Taxonomy" id="206335"/>
    <lineage>
        <taxon>Eukaryota</taxon>
        <taxon>Fungi</taxon>
        <taxon>Dikarya</taxon>
        <taxon>Basidiomycota</taxon>
        <taxon>Agaricomycotina</taxon>
        <taxon>Agaricomycetes</taxon>
        <taxon>Agaricomycetidae</taxon>
        <taxon>Agaricales</taxon>
        <taxon>Marasmiineae</taxon>
        <taxon>Omphalotaceae</taxon>
        <taxon>Rhodocollybia</taxon>
    </lineage>
</organism>
<dbReference type="EMBL" id="JADNRY010000021">
    <property type="protein sequence ID" value="KAF9072836.1"/>
    <property type="molecule type" value="Genomic_DNA"/>
</dbReference>
<keyword evidence="1" id="KW-1133">Transmembrane helix</keyword>
<sequence length="208" mass="23647">MSTTTTPGDSTPGTCSIRCQTTLQIFWSCTSVLIACIWVSIHPNIPGPTDKWWRVLAEKILLMLITLIAPEMMLYWAVRDWYSARLLATRLEIIGWTKTHAFFALMGGFSLYEGKEFICVLRLDDRSLLAHAHFIGQMTEHEVKDRSHSDGFSKFIAVAQTTWLVVQLVARAAQGLPATELEVMTAAFVFMNVLLYLFWWNKPQGVRC</sequence>
<dbReference type="OrthoDB" id="9451547at2759"/>
<comment type="caution">
    <text evidence="2">The sequence shown here is derived from an EMBL/GenBank/DDBJ whole genome shotgun (WGS) entry which is preliminary data.</text>
</comment>
<protein>
    <submittedName>
        <fullName evidence="2">Uncharacterized protein</fullName>
    </submittedName>
</protein>
<name>A0A9P5Q0J7_9AGAR</name>
<dbReference type="AlphaFoldDB" id="A0A9P5Q0J7"/>
<keyword evidence="1" id="KW-0812">Transmembrane</keyword>
<keyword evidence="3" id="KW-1185">Reference proteome</keyword>
<evidence type="ECO:0000313" key="2">
    <source>
        <dbReference type="EMBL" id="KAF9072836.1"/>
    </source>
</evidence>